<reference evidence="5 6" key="1">
    <citation type="submission" date="2019-05" db="EMBL/GenBank/DDBJ databases">
        <title>Mycolicibacterium sphagni ENV482 genome assembly.</title>
        <authorList>
            <person name="Chen W."/>
            <person name="Faulkner N.W."/>
            <person name="Hyman M.R."/>
        </authorList>
    </citation>
    <scope>NUCLEOTIDE SEQUENCE [LARGE SCALE GENOMIC DNA]</scope>
    <source>
        <strain evidence="5 6">ENV482</strain>
    </source>
</reference>
<organism evidence="5 6">
    <name type="scientific">Mycolicibacterium sphagni</name>
    <dbReference type="NCBI Taxonomy" id="1786"/>
    <lineage>
        <taxon>Bacteria</taxon>
        <taxon>Bacillati</taxon>
        <taxon>Actinomycetota</taxon>
        <taxon>Actinomycetes</taxon>
        <taxon>Mycobacteriales</taxon>
        <taxon>Mycobacteriaceae</taxon>
        <taxon>Mycolicibacterium</taxon>
    </lineage>
</organism>
<protein>
    <submittedName>
        <fullName evidence="5">Response regulator transcription factor</fullName>
    </submittedName>
</protein>
<evidence type="ECO:0000259" key="3">
    <source>
        <dbReference type="PROSITE" id="PS50043"/>
    </source>
</evidence>
<feature type="domain" description="HTH luxR-type" evidence="3">
    <location>
        <begin position="152"/>
        <end position="216"/>
    </location>
</feature>
<dbReference type="SMART" id="SM00421">
    <property type="entry name" value="HTH_LUXR"/>
    <property type="match status" value="1"/>
</dbReference>
<keyword evidence="6" id="KW-1185">Reference proteome</keyword>
<accession>A0ABX2K1S5</accession>
<sequence length="219" mass="23838">MTNGPVRVVLVDDHEMVIEGLKAMLSPFKNRVRVVGEAVGVEKALAVIASLKPDIVLCDVRMQGASGLDLCRAVRERDPERKVILLSVYDDEQYLFQALRVGASGYLLKGISSDELVRQLELVHGGATAIDPGLAARAVDTAARLQRDEFWPGARQGLTQRESEILSFVVTGLSNRGIASKLVIGDETVKSHLRSIYRKLGVSDRTSAVATALREGIFQ</sequence>
<dbReference type="Pfam" id="PF00196">
    <property type="entry name" value="GerE"/>
    <property type="match status" value="1"/>
</dbReference>
<evidence type="ECO:0000259" key="4">
    <source>
        <dbReference type="PROSITE" id="PS50110"/>
    </source>
</evidence>
<dbReference type="PANTHER" id="PTHR43214">
    <property type="entry name" value="TWO-COMPONENT RESPONSE REGULATOR"/>
    <property type="match status" value="1"/>
</dbReference>
<dbReference type="PRINTS" id="PR00038">
    <property type="entry name" value="HTHLUXR"/>
</dbReference>
<evidence type="ECO:0000313" key="5">
    <source>
        <dbReference type="EMBL" id="NTY62024.1"/>
    </source>
</evidence>
<proteinExistence type="predicted"/>
<comment type="caution">
    <text evidence="5">The sequence shown here is derived from an EMBL/GenBank/DDBJ whole genome shotgun (WGS) entry which is preliminary data.</text>
</comment>
<keyword evidence="1" id="KW-0238">DNA-binding</keyword>
<dbReference type="CDD" id="cd17536">
    <property type="entry name" value="REC_YesN-like"/>
    <property type="match status" value="1"/>
</dbReference>
<dbReference type="InterPro" id="IPR011006">
    <property type="entry name" value="CheY-like_superfamily"/>
</dbReference>
<dbReference type="SUPFAM" id="SSF46894">
    <property type="entry name" value="C-terminal effector domain of the bipartite response regulators"/>
    <property type="match status" value="1"/>
</dbReference>
<feature type="modified residue" description="4-aspartylphosphate" evidence="2">
    <location>
        <position position="59"/>
    </location>
</feature>
<dbReference type="Gene3D" id="3.40.50.2300">
    <property type="match status" value="1"/>
</dbReference>
<evidence type="ECO:0000313" key="6">
    <source>
        <dbReference type="Proteomes" id="UP000708347"/>
    </source>
</evidence>
<dbReference type="SMART" id="SM00448">
    <property type="entry name" value="REC"/>
    <property type="match status" value="1"/>
</dbReference>
<keyword evidence="2" id="KW-0597">Phosphoprotein</keyword>
<dbReference type="Pfam" id="PF00072">
    <property type="entry name" value="Response_reg"/>
    <property type="match status" value="1"/>
</dbReference>
<name>A0ABX2K1S5_9MYCO</name>
<dbReference type="SUPFAM" id="SSF52172">
    <property type="entry name" value="CheY-like"/>
    <property type="match status" value="1"/>
</dbReference>
<evidence type="ECO:0000256" key="2">
    <source>
        <dbReference type="PROSITE-ProRule" id="PRU00169"/>
    </source>
</evidence>
<dbReference type="InterPro" id="IPR001789">
    <property type="entry name" value="Sig_transdc_resp-reg_receiver"/>
</dbReference>
<gene>
    <name evidence="5" type="ORF">FEG63_20985</name>
</gene>
<dbReference type="PROSITE" id="PS00622">
    <property type="entry name" value="HTH_LUXR_1"/>
    <property type="match status" value="1"/>
</dbReference>
<feature type="domain" description="Response regulatory" evidence="4">
    <location>
        <begin position="7"/>
        <end position="124"/>
    </location>
</feature>
<evidence type="ECO:0000256" key="1">
    <source>
        <dbReference type="ARBA" id="ARBA00023125"/>
    </source>
</evidence>
<dbReference type="PROSITE" id="PS50043">
    <property type="entry name" value="HTH_LUXR_2"/>
    <property type="match status" value="1"/>
</dbReference>
<dbReference type="InterPro" id="IPR039420">
    <property type="entry name" value="WalR-like"/>
</dbReference>
<dbReference type="InterPro" id="IPR000792">
    <property type="entry name" value="Tscrpt_reg_LuxR_C"/>
</dbReference>
<dbReference type="PROSITE" id="PS50110">
    <property type="entry name" value="RESPONSE_REGULATORY"/>
    <property type="match status" value="1"/>
</dbReference>
<dbReference type="Proteomes" id="UP000708347">
    <property type="component" value="Unassembled WGS sequence"/>
</dbReference>
<dbReference type="EMBL" id="VBSB01000012">
    <property type="protein sequence ID" value="NTY62024.1"/>
    <property type="molecule type" value="Genomic_DNA"/>
</dbReference>
<dbReference type="CDD" id="cd06170">
    <property type="entry name" value="LuxR_C_like"/>
    <property type="match status" value="1"/>
</dbReference>
<dbReference type="InterPro" id="IPR016032">
    <property type="entry name" value="Sig_transdc_resp-reg_C-effctor"/>
</dbReference>